<comment type="similarity">
    <text evidence="1 8">Belongs to the glycosyl hydrolase 1 family.</text>
</comment>
<dbReference type="PROSITE" id="PS00572">
    <property type="entry name" value="GLYCOSYL_HYDROL_F1_1"/>
    <property type="match status" value="1"/>
</dbReference>
<dbReference type="InterPro" id="IPR033132">
    <property type="entry name" value="GH_1_N_CS"/>
</dbReference>
<feature type="active site" description="Nucleophile" evidence="7">
    <location>
        <position position="394"/>
    </location>
</feature>
<reference evidence="11" key="1">
    <citation type="submission" date="2020-11" db="EMBL/GenBank/DDBJ databases">
        <authorList>
            <person name="Whiteford S."/>
        </authorList>
    </citation>
    <scope>NUCLEOTIDE SEQUENCE</scope>
</reference>
<dbReference type="PANTHER" id="PTHR10353">
    <property type="entry name" value="GLYCOSYL HYDROLASE"/>
    <property type="match status" value="1"/>
</dbReference>
<keyword evidence="10" id="KW-0732">Signal</keyword>
<sequence>MEVAIRIILFCVVLCHGGTFAEKLCFPKNFLFGVSTSAFQIEGAWNYSDKGESIWDRYTHQHPERVFDHTNADVAADSFHHLREDIKLLKELGVQYYRFSIAWSRVLPTGFSNVVSTDGVKYYNTLIDELIAAGIKPLVTMYHYDLPQSLQDLGGWTNPAVADYFKDYARVLFNTFGDRVEGWITFNEPYTFCLSGYGGNDAPGMQSSGFETYLCGHNILRAHAMTYHLYHNEMDARGFITITLDMSWMEAATKDDEDAAERARQFIFGWFAHPILSKEGDYPPVMRQRIDELSRKQNFPRSRLPVFTPEEVKSLKGTVDIIGLNTYSAYLVSEGHSKVDKTPSFQNDMNVYLRQDPTWPRSNSSWLRDVPWGFRKILNWIKETYNNPPIVVTENGVSTVPGLKDVSRVSYIDGHLRALHAAIVEDKVDVRGYTYWSLIDNFEWMRGFSERFGLYEVDYASANKRRTPRLSAAYYSNVARTSCLPTPQAVTWLRNHLQ</sequence>
<evidence type="ECO:0000313" key="12">
    <source>
        <dbReference type="Proteomes" id="UP000653454"/>
    </source>
</evidence>
<evidence type="ECO:0000256" key="3">
    <source>
        <dbReference type="ARBA" id="ARBA00012744"/>
    </source>
</evidence>
<evidence type="ECO:0000256" key="4">
    <source>
        <dbReference type="ARBA" id="ARBA00022801"/>
    </source>
</evidence>
<gene>
    <name evidence="11" type="ORF">PLXY2_LOCUS14731</name>
</gene>
<dbReference type="FunFam" id="3.20.20.80:FF:000013">
    <property type="entry name" value="lactase-phlorizin hydrolase"/>
    <property type="match status" value="1"/>
</dbReference>
<accession>A0A8S4G9Z0</accession>
<evidence type="ECO:0000256" key="2">
    <source>
        <dbReference type="ARBA" id="ARBA00011738"/>
    </source>
</evidence>
<dbReference type="InterPro" id="IPR001360">
    <property type="entry name" value="Glyco_hydro_1"/>
</dbReference>
<feature type="chain" id="PRO_5035793358" description="beta-glucosidase" evidence="10">
    <location>
        <begin position="22"/>
        <end position="498"/>
    </location>
</feature>
<evidence type="ECO:0000256" key="6">
    <source>
        <dbReference type="ARBA" id="ARBA00023295"/>
    </source>
</evidence>
<keyword evidence="4 9" id="KW-0378">Hydrolase</keyword>
<evidence type="ECO:0000256" key="8">
    <source>
        <dbReference type="RuleBase" id="RU003690"/>
    </source>
</evidence>
<organism evidence="11 12">
    <name type="scientific">Plutella xylostella</name>
    <name type="common">Diamondback moth</name>
    <name type="synonym">Plutella maculipennis</name>
    <dbReference type="NCBI Taxonomy" id="51655"/>
    <lineage>
        <taxon>Eukaryota</taxon>
        <taxon>Metazoa</taxon>
        <taxon>Ecdysozoa</taxon>
        <taxon>Arthropoda</taxon>
        <taxon>Hexapoda</taxon>
        <taxon>Insecta</taxon>
        <taxon>Pterygota</taxon>
        <taxon>Neoptera</taxon>
        <taxon>Endopterygota</taxon>
        <taxon>Lepidoptera</taxon>
        <taxon>Glossata</taxon>
        <taxon>Ditrysia</taxon>
        <taxon>Yponomeutoidea</taxon>
        <taxon>Plutellidae</taxon>
        <taxon>Plutella</taxon>
    </lineage>
</organism>
<dbReference type="InterPro" id="IPR017853">
    <property type="entry name" value="GH"/>
</dbReference>
<proteinExistence type="inferred from homology"/>
<feature type="signal peptide" evidence="10">
    <location>
        <begin position="1"/>
        <end position="21"/>
    </location>
</feature>
<evidence type="ECO:0000313" key="11">
    <source>
        <dbReference type="EMBL" id="CAG9136481.1"/>
    </source>
</evidence>
<dbReference type="GO" id="GO:0005975">
    <property type="term" value="P:carbohydrate metabolic process"/>
    <property type="evidence" value="ECO:0007669"/>
    <property type="project" value="InterPro"/>
</dbReference>
<evidence type="ECO:0000256" key="5">
    <source>
        <dbReference type="ARBA" id="ARBA00023180"/>
    </source>
</evidence>
<protein>
    <recommendedName>
        <fullName evidence="3">beta-glucosidase</fullName>
        <ecNumber evidence="3">3.2.1.21</ecNumber>
    </recommendedName>
</protein>
<dbReference type="GO" id="GO:0008422">
    <property type="term" value="F:beta-glucosidase activity"/>
    <property type="evidence" value="ECO:0007669"/>
    <property type="project" value="TreeGrafter"/>
</dbReference>
<dbReference type="PROSITE" id="PS00653">
    <property type="entry name" value="GLYCOSYL_HYDROL_F1_2"/>
    <property type="match status" value="1"/>
</dbReference>
<keyword evidence="6 9" id="KW-0326">Glycosidase</keyword>
<dbReference type="PRINTS" id="PR00131">
    <property type="entry name" value="GLHYDRLASE1"/>
</dbReference>
<evidence type="ECO:0000256" key="10">
    <source>
        <dbReference type="SAM" id="SignalP"/>
    </source>
</evidence>
<comment type="subunit">
    <text evidence="2">Homodimer.</text>
</comment>
<dbReference type="EC" id="3.2.1.21" evidence="3"/>
<evidence type="ECO:0000256" key="9">
    <source>
        <dbReference type="RuleBase" id="RU004468"/>
    </source>
</evidence>
<dbReference type="SUPFAM" id="SSF51445">
    <property type="entry name" value="(Trans)glycosidases"/>
    <property type="match status" value="1"/>
</dbReference>
<dbReference type="Proteomes" id="UP000653454">
    <property type="component" value="Unassembled WGS sequence"/>
</dbReference>
<dbReference type="AlphaFoldDB" id="A0A8S4G9Z0"/>
<comment type="caution">
    <text evidence="11">The sequence shown here is derived from an EMBL/GenBank/DDBJ whole genome shotgun (WGS) entry which is preliminary data.</text>
</comment>
<keyword evidence="12" id="KW-1185">Reference proteome</keyword>
<dbReference type="InterPro" id="IPR018120">
    <property type="entry name" value="Glyco_hydro_1_AS"/>
</dbReference>
<dbReference type="EMBL" id="CAJHNJ030000142">
    <property type="protein sequence ID" value="CAG9136481.1"/>
    <property type="molecule type" value="Genomic_DNA"/>
</dbReference>
<evidence type="ECO:0000256" key="1">
    <source>
        <dbReference type="ARBA" id="ARBA00010838"/>
    </source>
</evidence>
<name>A0A8S4G9Z0_PLUXY</name>
<keyword evidence="5" id="KW-0325">Glycoprotein</keyword>
<dbReference type="PANTHER" id="PTHR10353:SF36">
    <property type="entry name" value="LP05116P"/>
    <property type="match status" value="1"/>
</dbReference>
<dbReference type="Pfam" id="PF00232">
    <property type="entry name" value="Glyco_hydro_1"/>
    <property type="match status" value="1"/>
</dbReference>
<dbReference type="Gene3D" id="3.20.20.80">
    <property type="entry name" value="Glycosidases"/>
    <property type="match status" value="1"/>
</dbReference>
<evidence type="ECO:0000256" key="7">
    <source>
        <dbReference type="PROSITE-ProRule" id="PRU10055"/>
    </source>
</evidence>